<evidence type="ECO:0000313" key="3">
    <source>
        <dbReference type="Proteomes" id="UP000622317"/>
    </source>
</evidence>
<dbReference type="SUPFAM" id="SSF56935">
    <property type="entry name" value="Porins"/>
    <property type="match status" value="1"/>
</dbReference>
<gene>
    <name evidence="2" type="ORF">IEN85_08440</name>
</gene>
<sequence>MKTHQKIAYALLSLLAPTAYSVAADSYPSELEFDLSSTLLVMGRDYGAEVKGSAASASVSIAAKSQLSEQATFGIKSVLVENLWENERENAAYWLSNDKSASLPEAYISYRAAGIGPNGTLLSLGRKELSYAFFPGYKVRHQAQSLEGIFANARISESLQVDLGHIERYSSWPSRENGTSLLDTSFKRLGERIGASATKSGIQFVSTELNKKSFSLHAYDYYAEKLYNNAGLKLSYTLPTDSGDGRWSLSAHGIDQKGQGDGAFKDHSASSLELNLRYKLKSFSLDAGWTQISKDASLLVPFRTSYTNDATLLWYTNQFEAGAQTYHAKAVYSRNSWTLAAVYLTASHLDRRAESEIDLVAKRKLSEKLSVCIKAGYGKCVFDESDRHHKSARDLRLFVDYRL</sequence>
<evidence type="ECO:0008006" key="4">
    <source>
        <dbReference type="Google" id="ProtNLM"/>
    </source>
</evidence>
<dbReference type="AlphaFoldDB" id="A0A927IHJ5"/>
<accession>A0A927IHJ5</accession>
<dbReference type="RefSeq" id="WP_191616660.1">
    <property type="nucleotide sequence ID" value="NZ_JACYFG010000009.1"/>
</dbReference>
<keyword evidence="1" id="KW-0732">Signal</keyword>
<keyword evidence="3" id="KW-1185">Reference proteome</keyword>
<dbReference type="EMBL" id="JACYFG010000009">
    <property type="protein sequence ID" value="MBD5779520.1"/>
    <property type="molecule type" value="Genomic_DNA"/>
</dbReference>
<feature type="chain" id="PRO_5037576438" description="Beta-barrel porin 2" evidence="1">
    <location>
        <begin position="24"/>
        <end position="403"/>
    </location>
</feature>
<dbReference type="InterPro" id="IPR023614">
    <property type="entry name" value="Porin_dom_sf"/>
</dbReference>
<organism evidence="2 3">
    <name type="scientific">Pelagicoccus enzymogenes</name>
    <dbReference type="NCBI Taxonomy" id="2773457"/>
    <lineage>
        <taxon>Bacteria</taxon>
        <taxon>Pseudomonadati</taxon>
        <taxon>Verrucomicrobiota</taxon>
        <taxon>Opitutia</taxon>
        <taxon>Puniceicoccales</taxon>
        <taxon>Pelagicoccaceae</taxon>
        <taxon>Pelagicoccus</taxon>
    </lineage>
</organism>
<comment type="caution">
    <text evidence="2">The sequence shown here is derived from an EMBL/GenBank/DDBJ whole genome shotgun (WGS) entry which is preliminary data.</text>
</comment>
<proteinExistence type="predicted"/>
<feature type="signal peptide" evidence="1">
    <location>
        <begin position="1"/>
        <end position="23"/>
    </location>
</feature>
<dbReference type="Gene3D" id="2.40.160.10">
    <property type="entry name" value="Porin"/>
    <property type="match status" value="1"/>
</dbReference>
<protein>
    <recommendedName>
        <fullName evidence="4">Beta-barrel porin 2</fullName>
    </recommendedName>
</protein>
<reference evidence="2" key="1">
    <citation type="submission" date="2020-09" db="EMBL/GenBank/DDBJ databases">
        <title>Pelagicoccus enzymogenes sp. nov. with an EPS production, isolated from marine sediment.</title>
        <authorList>
            <person name="Feng X."/>
        </authorList>
    </citation>
    <scope>NUCLEOTIDE SEQUENCE</scope>
    <source>
        <strain evidence="2">NFK12</strain>
    </source>
</reference>
<name>A0A927IHJ5_9BACT</name>
<evidence type="ECO:0000256" key="1">
    <source>
        <dbReference type="SAM" id="SignalP"/>
    </source>
</evidence>
<dbReference type="Proteomes" id="UP000622317">
    <property type="component" value="Unassembled WGS sequence"/>
</dbReference>
<evidence type="ECO:0000313" key="2">
    <source>
        <dbReference type="EMBL" id="MBD5779520.1"/>
    </source>
</evidence>